<evidence type="ECO:0000256" key="4">
    <source>
        <dbReference type="ARBA" id="ARBA00022856"/>
    </source>
</evidence>
<proteinExistence type="inferred from homology"/>
<dbReference type="Pfam" id="PF00496">
    <property type="entry name" value="SBP_bac_5"/>
    <property type="match status" value="1"/>
</dbReference>
<sequence length="531" mass="59058">MKRLPLRTAIAVALLSTAVSISAKNLVVCTEASPEGFDIVQFTTAVSADASAETILNRLADFAPGTTNVEPALAERWDISPDGLEYTFYLRPGVKFHTTDYFKPTRTLNADDVVWSFQRQLDPNHPWHKLSLVGYPYFESMGFKDLLKSVEKVDDLTVKITLNHAEAPFLRDVAMPFTSIYSAEYADQLLKSGKTADLNNKPIGTGPFIFVRYNKDAQVRFKANPDYFRGKPPTDALIFAITTDSNVRLQKLKANECQIALYPKPDDVKNIRTDPNLKVDELAALMTSYIAMNSSHKYLSDVRVRKAIDIAFDKQTYLNTVHGEGNALIAINPYPPTMLGYNKSIQSPPRDLDKARALLKEAGVPQGTVLTLFTRNGGGPTNPNPMLGAQLLQSDLAQVGIKLDIRVMEWGEMLKRAKSGEHDLVSTGWGGDNGDPDNFLTPLLSCEAAKNGENYARWCNKNFEALITKARNISEPAERAALYEQAQLIFNQDQPWINVTHPMLFTAMRKNVEGYTLSPLTNNNFATTQVK</sequence>
<dbReference type="SUPFAM" id="SSF53850">
    <property type="entry name" value="Periplasmic binding protein-like II"/>
    <property type="match status" value="1"/>
</dbReference>
<keyword evidence="3 6" id="KW-0732">Signal</keyword>
<dbReference type="PANTHER" id="PTHR30290">
    <property type="entry name" value="PERIPLASMIC BINDING COMPONENT OF ABC TRANSPORTER"/>
    <property type="match status" value="1"/>
</dbReference>
<dbReference type="InterPro" id="IPR030678">
    <property type="entry name" value="Peptide/Ni-bd"/>
</dbReference>
<dbReference type="PANTHER" id="PTHR30290:SF38">
    <property type="entry name" value="D,D-DIPEPTIDE-BINDING PERIPLASMIC PROTEIN DDPA-RELATED"/>
    <property type="match status" value="1"/>
</dbReference>
<protein>
    <submittedName>
        <fullName evidence="8">Dipeptide transport system substrate-binding protein</fullName>
    </submittedName>
</protein>
<keyword evidence="2" id="KW-0813">Transport</keyword>
<keyword evidence="4" id="KW-0571">Peptide transport</keyword>
<dbReference type="EMBL" id="FNUD01000002">
    <property type="protein sequence ID" value="SEE65446.1"/>
    <property type="molecule type" value="Genomic_DNA"/>
</dbReference>
<dbReference type="InterPro" id="IPR000914">
    <property type="entry name" value="SBP_5_dom"/>
</dbReference>
<reference evidence="8" key="1">
    <citation type="submission" date="2016-10" db="EMBL/GenBank/DDBJ databases">
        <authorList>
            <person name="Varghese N."/>
            <person name="Submissions S."/>
        </authorList>
    </citation>
    <scope>NUCLEOTIDE SEQUENCE [LARGE SCALE GENOMIC DNA]</scope>
    <source>
        <strain evidence="8">LMG 25555</strain>
    </source>
</reference>
<dbReference type="GO" id="GO:0030288">
    <property type="term" value="C:outer membrane-bounded periplasmic space"/>
    <property type="evidence" value="ECO:0007669"/>
    <property type="project" value="TreeGrafter"/>
</dbReference>
<dbReference type="FunFam" id="3.90.76.10:FF:000002">
    <property type="entry name" value="Dipeptide ABC transporter, substrate-binding protein"/>
    <property type="match status" value="1"/>
</dbReference>
<dbReference type="GO" id="GO:0042938">
    <property type="term" value="P:dipeptide transport"/>
    <property type="evidence" value="ECO:0007669"/>
    <property type="project" value="TreeGrafter"/>
</dbReference>
<dbReference type="CDD" id="cd08493">
    <property type="entry name" value="PBP2_DppA_like"/>
    <property type="match status" value="1"/>
</dbReference>
<dbReference type="AlphaFoldDB" id="A0A0J6GID7"/>
<feature type="chain" id="PRO_5009777323" evidence="6">
    <location>
        <begin position="24"/>
        <end position="531"/>
    </location>
</feature>
<evidence type="ECO:0000313" key="9">
    <source>
        <dbReference type="Proteomes" id="UP000183613"/>
    </source>
</evidence>
<evidence type="ECO:0000313" key="8">
    <source>
        <dbReference type="EMBL" id="SEE65446.1"/>
    </source>
</evidence>
<keyword evidence="9" id="KW-1185">Reference proteome</keyword>
<dbReference type="InterPro" id="IPR039424">
    <property type="entry name" value="SBP_5"/>
</dbReference>
<dbReference type="Gene3D" id="3.40.190.10">
    <property type="entry name" value="Periplasmic binding protein-like II"/>
    <property type="match status" value="1"/>
</dbReference>
<evidence type="ECO:0000256" key="2">
    <source>
        <dbReference type="ARBA" id="ARBA00022448"/>
    </source>
</evidence>
<dbReference type="GO" id="GO:0015031">
    <property type="term" value="P:protein transport"/>
    <property type="evidence" value="ECO:0007669"/>
    <property type="project" value="UniProtKB-KW"/>
</dbReference>
<evidence type="ECO:0000256" key="1">
    <source>
        <dbReference type="ARBA" id="ARBA00005695"/>
    </source>
</evidence>
<name>A0A0J6GID7_PSEDM</name>
<feature type="signal peptide" evidence="6">
    <location>
        <begin position="1"/>
        <end position="23"/>
    </location>
</feature>
<comment type="caution">
    <text evidence="8">The sequence shown here is derived from an EMBL/GenBank/DDBJ whole genome shotgun (WGS) entry which is preliminary data.</text>
</comment>
<dbReference type="FunFam" id="3.40.190.10:FF:000036">
    <property type="entry name" value="Dipeptide ABC transporter, substrate-binding protein"/>
    <property type="match status" value="1"/>
</dbReference>
<accession>A0A0J6GID7</accession>
<dbReference type="OrthoDB" id="9801912at2"/>
<dbReference type="PATRIC" id="fig|882211.3.peg.1437"/>
<evidence type="ECO:0000256" key="3">
    <source>
        <dbReference type="ARBA" id="ARBA00022729"/>
    </source>
</evidence>
<dbReference type="RefSeq" id="WP_048359216.1">
    <property type="nucleotide sequence ID" value="NZ_FNUD01000002.1"/>
</dbReference>
<dbReference type="Proteomes" id="UP000183613">
    <property type="component" value="Unassembled WGS sequence"/>
</dbReference>
<dbReference type="PIRSF" id="PIRSF002741">
    <property type="entry name" value="MppA"/>
    <property type="match status" value="1"/>
</dbReference>
<keyword evidence="5" id="KW-0653">Protein transport</keyword>
<organism evidence="8 9">
    <name type="scientific">Pseudomonas deceptionensis</name>
    <dbReference type="NCBI Taxonomy" id="882211"/>
    <lineage>
        <taxon>Bacteria</taxon>
        <taxon>Pseudomonadati</taxon>
        <taxon>Pseudomonadota</taxon>
        <taxon>Gammaproteobacteria</taxon>
        <taxon>Pseudomonadales</taxon>
        <taxon>Pseudomonadaceae</taxon>
        <taxon>Pseudomonas</taxon>
    </lineage>
</organism>
<gene>
    <name evidence="8" type="ORF">SAMN04489800_1621</name>
</gene>
<evidence type="ECO:0000256" key="6">
    <source>
        <dbReference type="SAM" id="SignalP"/>
    </source>
</evidence>
<dbReference type="GO" id="GO:0043190">
    <property type="term" value="C:ATP-binding cassette (ABC) transporter complex"/>
    <property type="evidence" value="ECO:0007669"/>
    <property type="project" value="InterPro"/>
</dbReference>
<dbReference type="GO" id="GO:1904680">
    <property type="term" value="F:peptide transmembrane transporter activity"/>
    <property type="evidence" value="ECO:0007669"/>
    <property type="project" value="TreeGrafter"/>
</dbReference>
<dbReference type="Gene3D" id="3.10.105.10">
    <property type="entry name" value="Dipeptide-binding Protein, Domain 3"/>
    <property type="match status" value="1"/>
</dbReference>
<evidence type="ECO:0000259" key="7">
    <source>
        <dbReference type="Pfam" id="PF00496"/>
    </source>
</evidence>
<feature type="domain" description="Solute-binding protein family 5" evidence="7">
    <location>
        <begin position="69"/>
        <end position="450"/>
    </location>
</feature>
<dbReference type="Gene3D" id="3.90.76.10">
    <property type="entry name" value="Dipeptide-binding Protein, Domain 1"/>
    <property type="match status" value="1"/>
</dbReference>
<comment type="similarity">
    <text evidence="1">Belongs to the bacterial solute-binding protein 5 family.</text>
</comment>
<evidence type="ECO:0000256" key="5">
    <source>
        <dbReference type="ARBA" id="ARBA00022927"/>
    </source>
</evidence>